<name>A0A948RQW6_UNCEI</name>
<dbReference type="FunFam" id="1.20.1640.10:FF:000004">
    <property type="entry name" value="Protein translocase subunit SecD"/>
    <property type="match status" value="1"/>
</dbReference>
<dbReference type="PANTHER" id="PTHR30081:SF1">
    <property type="entry name" value="PROTEIN TRANSLOCASE SUBUNIT SECD"/>
    <property type="match status" value="1"/>
</dbReference>
<keyword evidence="5 9" id="KW-0653">Protein transport</keyword>
<feature type="transmembrane region" description="Helical" evidence="9">
    <location>
        <begin position="369"/>
        <end position="388"/>
    </location>
</feature>
<comment type="caution">
    <text evidence="13">The sequence shown here is derived from an EMBL/GenBank/DDBJ whole genome shotgun (WGS) entry which is preliminary data.</text>
</comment>
<dbReference type="SUPFAM" id="SSF82866">
    <property type="entry name" value="Multidrug efflux transporter AcrB transmembrane domain"/>
    <property type="match status" value="1"/>
</dbReference>
<dbReference type="Gene3D" id="3.30.70.3220">
    <property type="match status" value="1"/>
</dbReference>
<evidence type="ECO:0000313" key="13">
    <source>
        <dbReference type="EMBL" id="MBU2689373.1"/>
    </source>
</evidence>
<organism evidence="13 14">
    <name type="scientific">Eiseniibacteriota bacterium</name>
    <dbReference type="NCBI Taxonomy" id="2212470"/>
    <lineage>
        <taxon>Bacteria</taxon>
        <taxon>Candidatus Eiseniibacteriota</taxon>
    </lineage>
</organism>
<dbReference type="EMBL" id="JAHJDP010000004">
    <property type="protein sequence ID" value="MBU2689373.1"/>
    <property type="molecule type" value="Genomic_DNA"/>
</dbReference>
<dbReference type="HAMAP" id="MF_01463_B">
    <property type="entry name" value="SecD_B"/>
    <property type="match status" value="1"/>
</dbReference>
<feature type="transmembrane region" description="Helical" evidence="9">
    <location>
        <begin position="461"/>
        <end position="486"/>
    </location>
</feature>
<evidence type="ECO:0000256" key="6">
    <source>
        <dbReference type="ARBA" id="ARBA00022989"/>
    </source>
</evidence>
<evidence type="ECO:0000256" key="3">
    <source>
        <dbReference type="ARBA" id="ARBA00022475"/>
    </source>
</evidence>
<dbReference type="GO" id="GO:0065002">
    <property type="term" value="P:intracellular protein transmembrane transport"/>
    <property type="evidence" value="ECO:0007669"/>
    <property type="project" value="UniProtKB-UniRule"/>
</dbReference>
<reference evidence="13" key="1">
    <citation type="submission" date="2021-05" db="EMBL/GenBank/DDBJ databases">
        <title>Energy efficiency and biological interactions define the core microbiome of deep oligotrophic groundwater.</title>
        <authorList>
            <person name="Mehrshad M."/>
            <person name="Lopez-Fernandez M."/>
            <person name="Bell E."/>
            <person name="Bernier-Latmani R."/>
            <person name="Bertilsson S."/>
            <person name="Dopson M."/>
        </authorList>
    </citation>
    <scope>NUCLEOTIDE SEQUENCE</scope>
    <source>
        <strain evidence="13">Modern_marine.mb.64</strain>
    </source>
</reference>
<evidence type="ECO:0000259" key="11">
    <source>
        <dbReference type="Pfam" id="PF21760"/>
    </source>
</evidence>
<gene>
    <name evidence="9 13" type="primary">secD</name>
    <name evidence="13" type="ORF">KJ970_00470</name>
</gene>
<comment type="similarity">
    <text evidence="9">Belongs to the SecD/SecF family. SecD subfamily.</text>
</comment>
<evidence type="ECO:0000256" key="7">
    <source>
        <dbReference type="ARBA" id="ARBA00023010"/>
    </source>
</evidence>
<dbReference type="InterPro" id="IPR022813">
    <property type="entry name" value="SecD/SecF_arch_bac"/>
</dbReference>
<evidence type="ECO:0000256" key="2">
    <source>
        <dbReference type="ARBA" id="ARBA00022448"/>
    </source>
</evidence>
<evidence type="ECO:0000256" key="4">
    <source>
        <dbReference type="ARBA" id="ARBA00022692"/>
    </source>
</evidence>
<feature type="domain" description="Protein translocase subunit SecDF P1" evidence="11">
    <location>
        <begin position="83"/>
        <end position="141"/>
    </location>
</feature>
<dbReference type="InterPro" id="IPR054384">
    <property type="entry name" value="SecDF_P1_head"/>
</dbReference>
<feature type="transmembrane region" description="Helical" evidence="9">
    <location>
        <begin position="393"/>
        <end position="413"/>
    </location>
</feature>
<comment type="subcellular location">
    <subcellularLocation>
        <location evidence="1 9">Cell membrane</location>
        <topology evidence="1 9">Multi-pass membrane protein</topology>
    </subcellularLocation>
</comment>
<dbReference type="Pfam" id="PF22599">
    <property type="entry name" value="SecDF_P1_head"/>
    <property type="match status" value="1"/>
</dbReference>
<keyword evidence="3 9" id="KW-1003">Cell membrane</keyword>
<feature type="domain" description="Protein export membrane protein SecD/SecF C-terminal" evidence="10">
    <location>
        <begin position="348"/>
        <end position="513"/>
    </location>
</feature>
<dbReference type="Pfam" id="PF21760">
    <property type="entry name" value="SecD_1st"/>
    <property type="match status" value="1"/>
</dbReference>
<feature type="transmembrane region" description="Helical" evidence="9">
    <location>
        <begin position="492"/>
        <end position="516"/>
    </location>
</feature>
<evidence type="ECO:0000256" key="8">
    <source>
        <dbReference type="ARBA" id="ARBA00023136"/>
    </source>
</evidence>
<protein>
    <recommendedName>
        <fullName evidence="9">Protein translocase subunit SecD</fullName>
    </recommendedName>
</protein>
<dbReference type="InterPro" id="IPR048634">
    <property type="entry name" value="SecD_SecF_C"/>
</dbReference>
<keyword evidence="2 9" id="KW-0813">Transport</keyword>
<dbReference type="GO" id="GO:0006605">
    <property type="term" value="P:protein targeting"/>
    <property type="evidence" value="ECO:0007669"/>
    <property type="project" value="UniProtKB-UniRule"/>
</dbReference>
<evidence type="ECO:0000256" key="5">
    <source>
        <dbReference type="ARBA" id="ARBA00022927"/>
    </source>
</evidence>
<dbReference type="NCBIfam" id="TIGR01129">
    <property type="entry name" value="secD"/>
    <property type="match status" value="1"/>
</dbReference>
<feature type="domain" description="SecDF P1 head subdomain" evidence="12">
    <location>
        <begin position="242"/>
        <end position="347"/>
    </location>
</feature>
<dbReference type="InterPro" id="IPR048631">
    <property type="entry name" value="SecD_1st"/>
</dbReference>
<dbReference type="GO" id="GO:0015450">
    <property type="term" value="F:protein-transporting ATPase activity"/>
    <property type="evidence" value="ECO:0007669"/>
    <property type="project" value="InterPro"/>
</dbReference>
<keyword evidence="6 9" id="KW-1133">Transmembrane helix</keyword>
<evidence type="ECO:0000256" key="9">
    <source>
        <dbReference type="HAMAP-Rule" id="MF_01463"/>
    </source>
</evidence>
<dbReference type="Proteomes" id="UP000777784">
    <property type="component" value="Unassembled WGS sequence"/>
</dbReference>
<comment type="function">
    <text evidence="9">Part of the Sec protein translocase complex. Interacts with the SecYEG preprotein conducting channel. SecDF uses the proton motive force (PMF) to complete protein translocation after the ATP-dependent function of SecA.</text>
</comment>
<dbReference type="Gene3D" id="1.20.1640.10">
    <property type="entry name" value="Multidrug efflux transporter AcrB transmembrane domain"/>
    <property type="match status" value="1"/>
</dbReference>
<dbReference type="PRINTS" id="PR00702">
    <property type="entry name" value="ACRIFLAVINRP"/>
</dbReference>
<keyword evidence="8 9" id="KW-0472">Membrane</keyword>
<feature type="transmembrane region" description="Helical" evidence="9">
    <location>
        <begin position="7"/>
        <end position="24"/>
    </location>
</feature>
<dbReference type="InterPro" id="IPR005791">
    <property type="entry name" value="SecD"/>
</dbReference>
<accession>A0A948RQW6</accession>
<evidence type="ECO:0000256" key="1">
    <source>
        <dbReference type="ARBA" id="ARBA00004651"/>
    </source>
</evidence>
<proteinExistence type="inferred from homology"/>
<dbReference type="Gene3D" id="3.30.1360.200">
    <property type="match status" value="1"/>
</dbReference>
<feature type="transmembrane region" description="Helical" evidence="9">
    <location>
        <begin position="419"/>
        <end position="440"/>
    </location>
</feature>
<sequence>MARGLRWKFLILIILFLGAIYLIYPSLRLYSMDAGQLAALSEETRASLKEKSLRLGLDLQGGMHLILELDRSQLKEGEVDDAMDRAMEILSNRIDQFGVSEPIIQQQGDDRIVVQLPGLLDKERAVQLIGQTALLEFKLVKTEAEAIQVLERVDRSVARILRPAVADSLDTLGVKSFNPILDLIPRYPQTFIGGVLIPDDSVDDLQRIFKEVNIDSLVPRDAMLSLGTEEFNLGDGSTGQILYVLNKRTELTGAVVKNARMDVGLNQNAPNAPGVELTLDRDGTRIFRRVSGANVGKQLAIVLDGKVRSAPVFRERIPNGVASITGSFTDEQARDLAIILRAGALPAEVHIIEERTVGPSLGRDSIRQGVQAGLLGGLLVVLFIIIYYRVSGILAVMALCLNLLFLFAVLAGLRGTLTLPGIAGIVLTIGMAVDANVLVFERIREELRTGKTVSQAVRSGYARALTTILDANLTTLISAVVLFNFGTGPIKGFAITLMIGIIANVYTAVFVTRLFFDVVLSRRRLENLSI</sequence>
<evidence type="ECO:0000259" key="12">
    <source>
        <dbReference type="Pfam" id="PF22599"/>
    </source>
</evidence>
<dbReference type="GO" id="GO:0005886">
    <property type="term" value="C:plasma membrane"/>
    <property type="evidence" value="ECO:0007669"/>
    <property type="project" value="UniProtKB-SubCell"/>
</dbReference>
<keyword evidence="4 9" id="KW-0812">Transmembrane</keyword>
<dbReference type="PANTHER" id="PTHR30081">
    <property type="entry name" value="PROTEIN-EXPORT MEMBRANE PROTEIN SEC"/>
    <property type="match status" value="1"/>
</dbReference>
<dbReference type="AlphaFoldDB" id="A0A948RQW6"/>
<evidence type="ECO:0000313" key="14">
    <source>
        <dbReference type="Proteomes" id="UP000777784"/>
    </source>
</evidence>
<evidence type="ECO:0000259" key="10">
    <source>
        <dbReference type="Pfam" id="PF02355"/>
    </source>
</evidence>
<keyword evidence="7 9" id="KW-0811">Translocation</keyword>
<dbReference type="NCBIfam" id="TIGR00916">
    <property type="entry name" value="2A0604s01"/>
    <property type="match status" value="1"/>
</dbReference>
<dbReference type="Pfam" id="PF02355">
    <property type="entry name" value="SecD_SecF_C"/>
    <property type="match status" value="1"/>
</dbReference>
<dbReference type="GO" id="GO:0043952">
    <property type="term" value="P:protein transport by the Sec complex"/>
    <property type="evidence" value="ECO:0007669"/>
    <property type="project" value="UniProtKB-UniRule"/>
</dbReference>
<comment type="subunit">
    <text evidence="9">Forms a complex with SecF. Part of the essential Sec protein translocation apparatus which comprises SecA, SecYEG and auxiliary proteins SecDF. Other proteins may also be involved.</text>
</comment>
<dbReference type="InterPro" id="IPR055344">
    <property type="entry name" value="SecD_SecF_C_bact"/>
</dbReference>
<dbReference type="InterPro" id="IPR001036">
    <property type="entry name" value="Acrflvin-R"/>
</dbReference>